<dbReference type="EMBL" id="BQXS01012470">
    <property type="protein sequence ID" value="GKT23517.1"/>
    <property type="molecule type" value="Genomic_DNA"/>
</dbReference>
<name>A0ABQ5JZH6_9EUKA</name>
<keyword evidence="2" id="KW-1185">Reference proteome</keyword>
<evidence type="ECO:0000313" key="2">
    <source>
        <dbReference type="Proteomes" id="UP001057375"/>
    </source>
</evidence>
<protein>
    <submittedName>
        <fullName evidence="1">Uncharacterized protein</fullName>
    </submittedName>
</protein>
<accession>A0ABQ5JZH6</accession>
<organism evidence="1 2">
    <name type="scientific">Aduncisulcus paluster</name>
    <dbReference type="NCBI Taxonomy" id="2918883"/>
    <lineage>
        <taxon>Eukaryota</taxon>
        <taxon>Metamonada</taxon>
        <taxon>Carpediemonas-like organisms</taxon>
        <taxon>Aduncisulcus</taxon>
    </lineage>
</organism>
<comment type="caution">
    <text evidence="1">The sequence shown here is derived from an EMBL/GenBank/DDBJ whole genome shotgun (WGS) entry which is preliminary data.</text>
</comment>
<gene>
    <name evidence="1" type="ORF">ADUPG1_012450</name>
</gene>
<reference evidence="1" key="1">
    <citation type="submission" date="2022-03" db="EMBL/GenBank/DDBJ databases">
        <title>Draft genome sequence of Aduncisulcus paluster, a free-living microaerophilic Fornicata.</title>
        <authorList>
            <person name="Yuyama I."/>
            <person name="Kume K."/>
            <person name="Tamura T."/>
            <person name="Inagaki Y."/>
            <person name="Hashimoto T."/>
        </authorList>
    </citation>
    <scope>NUCLEOTIDE SEQUENCE</scope>
    <source>
        <strain evidence="1">NY0171</strain>
    </source>
</reference>
<sequence length="137" mass="16019">MLKGEVDDVHLSYLSIPFLLPHPVKGAYICVHKYGSSPSLLFTFSDSDGKKTYKKYEFTEPHNLYAWHFLPIDLSNIVLCEIEGKGTWDEKNCRWFGICSLVFTMPDESEIIERLSLLPWEHYKDTIEIKMQLDEKE</sequence>
<proteinExistence type="predicted"/>
<evidence type="ECO:0000313" key="1">
    <source>
        <dbReference type="EMBL" id="GKT23517.1"/>
    </source>
</evidence>
<dbReference type="Proteomes" id="UP001057375">
    <property type="component" value="Unassembled WGS sequence"/>
</dbReference>